<evidence type="ECO:0000256" key="2">
    <source>
        <dbReference type="SAM" id="MobiDB-lite"/>
    </source>
</evidence>
<proteinExistence type="predicted"/>
<dbReference type="PROSITE" id="PS50086">
    <property type="entry name" value="TBC_RABGAP"/>
    <property type="match status" value="1"/>
</dbReference>
<accession>A0AA88I884</accession>
<evidence type="ECO:0000313" key="5">
    <source>
        <dbReference type="Proteomes" id="UP001187531"/>
    </source>
</evidence>
<dbReference type="Pfam" id="PF00566">
    <property type="entry name" value="RabGAP-TBC"/>
    <property type="match status" value="1"/>
</dbReference>
<feature type="non-terminal residue" evidence="4">
    <location>
        <position position="362"/>
    </location>
</feature>
<feature type="region of interest" description="Disordered" evidence="2">
    <location>
        <begin position="226"/>
        <end position="245"/>
    </location>
</feature>
<dbReference type="InterPro" id="IPR000195">
    <property type="entry name" value="Rab-GAP-TBC_dom"/>
</dbReference>
<evidence type="ECO:0000259" key="3">
    <source>
        <dbReference type="PROSITE" id="PS50086"/>
    </source>
</evidence>
<dbReference type="AlphaFoldDB" id="A0AA88I884"/>
<keyword evidence="1" id="KW-0343">GTPase activation</keyword>
<name>A0AA88I884_ARTSF</name>
<dbReference type="SUPFAM" id="SSF47923">
    <property type="entry name" value="Ypt/Rab-GAP domain of gyp1p"/>
    <property type="match status" value="1"/>
</dbReference>
<feature type="domain" description="Rab-GAP TBC" evidence="3">
    <location>
        <begin position="1"/>
        <end position="69"/>
    </location>
</feature>
<dbReference type="EMBL" id="JAVRJZ010000007">
    <property type="protein sequence ID" value="KAK2720121.1"/>
    <property type="molecule type" value="Genomic_DNA"/>
</dbReference>
<evidence type="ECO:0000313" key="4">
    <source>
        <dbReference type="EMBL" id="KAK2720121.1"/>
    </source>
</evidence>
<dbReference type="InterPro" id="IPR035969">
    <property type="entry name" value="Rab-GAP_TBC_sf"/>
</dbReference>
<organism evidence="4 5">
    <name type="scientific">Artemia franciscana</name>
    <name type="common">Brine shrimp</name>
    <name type="synonym">Artemia sanfranciscana</name>
    <dbReference type="NCBI Taxonomy" id="6661"/>
    <lineage>
        <taxon>Eukaryota</taxon>
        <taxon>Metazoa</taxon>
        <taxon>Ecdysozoa</taxon>
        <taxon>Arthropoda</taxon>
        <taxon>Crustacea</taxon>
        <taxon>Branchiopoda</taxon>
        <taxon>Anostraca</taxon>
        <taxon>Artemiidae</taxon>
        <taxon>Artemia</taxon>
    </lineage>
</organism>
<sequence length="362" mass="40832">NSATNDLVKKLSELHDNRLKRLDTELYIHLERNEIAPQVYGIRWLRLLFGREFAFEDILPLWDSIFSNVEFLETESDSHIKFPFVDCIFLAMLSTIREKLLSSDYTGCLQLLMKYPPMIDIRYVIRLASHIQNPTKHRKPEMPLYMVLSKSVDHSSELTQAVHRVNHRHSVDQSKIKIILQNSDKIRSSILSSSSFKNAKKSTDVEVGLDASTVKVKTKELRPIQFSSHSKSVQEHSHSIDNVPDLSKPPCLSQTSLLACIEQMSNSLAILQNSLQEKNMPLDDDAFVAVAELKQVRDTLKMAISSNHSEVSCTTAPHNVINSGNTSFALDALSLEEAEEVTDQSVLVKSVLHAPFSTGNHI</sequence>
<keyword evidence="5" id="KW-1185">Reference proteome</keyword>
<dbReference type="PANTHER" id="PTHR22957:SF337">
    <property type="entry name" value="TBC1 DOMAIN FAMILY MEMBER 5"/>
    <property type="match status" value="1"/>
</dbReference>
<gene>
    <name evidence="4" type="ORF">QYM36_004131</name>
</gene>
<dbReference type="Gene3D" id="1.10.472.80">
    <property type="entry name" value="Ypt/Rab-GAP domain of gyp1p, domain 3"/>
    <property type="match status" value="1"/>
</dbReference>
<protein>
    <recommendedName>
        <fullName evidence="3">Rab-GAP TBC domain-containing protein</fullName>
    </recommendedName>
</protein>
<comment type="caution">
    <text evidence="4">The sequence shown here is derived from an EMBL/GenBank/DDBJ whole genome shotgun (WGS) entry which is preliminary data.</text>
</comment>
<dbReference type="GO" id="GO:0005096">
    <property type="term" value="F:GTPase activator activity"/>
    <property type="evidence" value="ECO:0007669"/>
    <property type="project" value="UniProtKB-KW"/>
</dbReference>
<dbReference type="FunFam" id="1.10.472.80:FF:000038">
    <property type="entry name" value="TBC1 domain family member 5"/>
    <property type="match status" value="1"/>
</dbReference>
<dbReference type="PANTHER" id="PTHR22957">
    <property type="entry name" value="TBC1 DOMAIN FAMILY MEMBER GTPASE-ACTIVATING PROTEIN"/>
    <property type="match status" value="1"/>
</dbReference>
<evidence type="ECO:0000256" key="1">
    <source>
        <dbReference type="ARBA" id="ARBA00022468"/>
    </source>
</evidence>
<dbReference type="Proteomes" id="UP001187531">
    <property type="component" value="Unassembled WGS sequence"/>
</dbReference>
<reference evidence="4" key="1">
    <citation type="submission" date="2023-07" db="EMBL/GenBank/DDBJ databases">
        <title>Chromosome-level genome assembly of Artemia franciscana.</title>
        <authorList>
            <person name="Jo E."/>
        </authorList>
    </citation>
    <scope>NUCLEOTIDE SEQUENCE</scope>
    <source>
        <tissue evidence="4">Whole body</tissue>
    </source>
</reference>